<dbReference type="PANTHER" id="PTHR37398">
    <property type="entry name" value="ENDO-BETA-1,4-MANNANASE"/>
    <property type="match status" value="1"/>
</dbReference>
<dbReference type="EMBL" id="JAVRJZ010000016">
    <property type="protein sequence ID" value="KAK2710991.1"/>
    <property type="molecule type" value="Genomic_DNA"/>
</dbReference>
<dbReference type="SUPFAM" id="SSF51445">
    <property type="entry name" value="(Trans)glycosidases"/>
    <property type="match status" value="1"/>
</dbReference>
<organism evidence="2 3">
    <name type="scientific">Artemia franciscana</name>
    <name type="common">Brine shrimp</name>
    <name type="synonym">Artemia sanfranciscana</name>
    <dbReference type="NCBI Taxonomy" id="6661"/>
    <lineage>
        <taxon>Eukaryota</taxon>
        <taxon>Metazoa</taxon>
        <taxon>Ecdysozoa</taxon>
        <taxon>Arthropoda</taxon>
        <taxon>Crustacea</taxon>
        <taxon>Branchiopoda</taxon>
        <taxon>Anostraca</taxon>
        <taxon>Artemiidae</taxon>
        <taxon>Artemia</taxon>
    </lineage>
</organism>
<evidence type="ECO:0000259" key="1">
    <source>
        <dbReference type="Pfam" id="PF13843"/>
    </source>
</evidence>
<feature type="domain" description="PiggyBac transposable element-derived protein" evidence="1">
    <location>
        <begin position="487"/>
        <end position="588"/>
    </location>
</feature>
<keyword evidence="3" id="KW-1185">Reference proteome</keyword>
<comment type="caution">
    <text evidence="2">The sequence shown here is derived from an EMBL/GenBank/DDBJ whole genome shotgun (WGS) entry which is preliminary data.</text>
</comment>
<accession>A0AA88HNP1</accession>
<dbReference type="InterPro" id="IPR029526">
    <property type="entry name" value="PGBD"/>
</dbReference>
<reference evidence="2" key="1">
    <citation type="submission" date="2023-07" db="EMBL/GenBank/DDBJ databases">
        <title>Chromosome-level genome assembly of Artemia franciscana.</title>
        <authorList>
            <person name="Jo E."/>
        </authorList>
    </citation>
    <scope>NUCLEOTIDE SEQUENCE</scope>
    <source>
        <tissue evidence="2">Whole body</tissue>
    </source>
</reference>
<evidence type="ECO:0000313" key="3">
    <source>
        <dbReference type="Proteomes" id="UP001187531"/>
    </source>
</evidence>
<name>A0AA88HNP1_ARTSF</name>
<dbReference type="AlphaFoldDB" id="A0AA88HNP1"/>
<dbReference type="Gene3D" id="3.20.20.80">
    <property type="entry name" value="Glycosidases"/>
    <property type="match status" value="1"/>
</dbReference>
<evidence type="ECO:0000313" key="2">
    <source>
        <dbReference type="EMBL" id="KAK2710991.1"/>
    </source>
</evidence>
<dbReference type="Proteomes" id="UP001187531">
    <property type="component" value="Unassembled WGS sequence"/>
</dbReference>
<dbReference type="InterPro" id="IPR017853">
    <property type="entry name" value="GH"/>
</dbReference>
<protein>
    <recommendedName>
        <fullName evidence="1">PiggyBac transposable element-derived protein domain-containing protein</fullName>
    </recommendedName>
</protein>
<gene>
    <name evidence="2" type="ORF">QYM36_012231</name>
</gene>
<dbReference type="Pfam" id="PF13843">
    <property type="entry name" value="DDE_Tnp_1_7"/>
    <property type="match status" value="1"/>
</dbReference>
<sequence length="679" mass="77236">MNERVVIKSKKFFYKGQQVFFCGSWPFDNRGDYFGNDRFRHTRDELVEELDGIQSAGGNLVIIDVHKLAKITPVFDEHNYVVSTDKEKTLPSDLRKYLDEAKKRNIFVHVLLSTFAFKENRLTMNALYPDKVQSYIDNCLIPIVRELSGHPALLAYCVFGEPEFNMDIHEIREGPFKVDFLGLNWFTIHVADVKGVGVYRGHVQYPNEGYTLEVILRYINMLADAIHRTDPGALVSVLARSAATVNRNTEKHKNTKDIYSDELLLKAGGREKGYLDFLAIREKPWGPKDSPESYYLPINLKNNHADDFKYPKPIMFSYFMPLNLPPGEDPLSLLDFAYKNGYCGIAVLDVRDAEKKDRQVAESLIKKFTEGKKVPMKNVIPNCTAASNPKMSRLIWKSASFRKDILDWGVSLQPVGQEESVEYFLLSILIRTFMNLRQKQTTFCSVQDTGTSINATATKIKIFIGIHIDATKGILTDKQREFGLGPGICLALASCVDFFPYTKLFYNFFTSTPLLQELEKKELYGTGTIRVQKYHRVHGAKPDSDTDLKKRGRGSYHELLSGNLCLVKWMNSRSVTIASHMTGRREMKKWCKINKARVPVRSGLVSNYKHRSDPHETREVTLCLLDQPSRKEELNIAGPSQKKLRRIPNSMLSCASLKSASAAPNASSCYAWRKSETAL</sequence>
<proteinExistence type="predicted"/>
<dbReference type="PANTHER" id="PTHR37398:SF3">
    <property type="entry name" value="GLYCOSIDE HYDROLASE FAMILY 5 DOMAIN-CONTAINING PROTEIN"/>
    <property type="match status" value="1"/>
</dbReference>